<evidence type="ECO:0000313" key="2">
    <source>
        <dbReference type="EMBL" id="GBO18384.1"/>
    </source>
</evidence>
<feature type="region of interest" description="Disordered" evidence="1">
    <location>
        <begin position="39"/>
        <end position="68"/>
    </location>
</feature>
<feature type="compositionally biased region" description="Polar residues" evidence="1">
    <location>
        <begin position="39"/>
        <end position="53"/>
    </location>
</feature>
<gene>
    <name evidence="2" type="ORF">AVEN_112254_1</name>
</gene>
<evidence type="ECO:0000256" key="1">
    <source>
        <dbReference type="SAM" id="MobiDB-lite"/>
    </source>
</evidence>
<protein>
    <submittedName>
        <fullName evidence="2">Uncharacterized protein</fullName>
    </submittedName>
</protein>
<sequence>MDIKNNEVKDEFITNSIDISGKKCPAVQRKGNEECKQLNSMQTENNETDSFISASKGKQKYSSLSDEASNNAQRDLNISANEVHFEDCASFKGSSENFEIDYRSESGFPAVYKRESSTTGVIAEQNIGGSNVSSLVHEESEISIEESKWHSFNEDKKICLESLEIANKNARLHSKNISEYFSSLLKSDFSPGYKESDEVSREITDGPISPDAAFEVSSRNEEMTVNVMETPDTF</sequence>
<name>A0A4Y2V1W8_ARAVE</name>
<reference evidence="2 3" key="1">
    <citation type="journal article" date="2019" name="Sci. Rep.">
        <title>Orb-weaving spider Araneus ventricosus genome elucidates the spidroin gene catalogue.</title>
        <authorList>
            <person name="Kono N."/>
            <person name="Nakamura H."/>
            <person name="Ohtoshi R."/>
            <person name="Moran D.A.P."/>
            <person name="Shinohara A."/>
            <person name="Yoshida Y."/>
            <person name="Fujiwara M."/>
            <person name="Mori M."/>
            <person name="Tomita M."/>
            <person name="Arakawa K."/>
        </authorList>
    </citation>
    <scope>NUCLEOTIDE SEQUENCE [LARGE SCALE GENOMIC DNA]</scope>
</reference>
<dbReference type="EMBL" id="BGPR01042007">
    <property type="protein sequence ID" value="GBO18384.1"/>
    <property type="molecule type" value="Genomic_DNA"/>
</dbReference>
<organism evidence="2 3">
    <name type="scientific">Araneus ventricosus</name>
    <name type="common">Orbweaver spider</name>
    <name type="synonym">Epeira ventricosa</name>
    <dbReference type="NCBI Taxonomy" id="182803"/>
    <lineage>
        <taxon>Eukaryota</taxon>
        <taxon>Metazoa</taxon>
        <taxon>Ecdysozoa</taxon>
        <taxon>Arthropoda</taxon>
        <taxon>Chelicerata</taxon>
        <taxon>Arachnida</taxon>
        <taxon>Araneae</taxon>
        <taxon>Araneomorphae</taxon>
        <taxon>Entelegynae</taxon>
        <taxon>Araneoidea</taxon>
        <taxon>Araneidae</taxon>
        <taxon>Araneus</taxon>
    </lineage>
</organism>
<keyword evidence="3" id="KW-1185">Reference proteome</keyword>
<dbReference type="Proteomes" id="UP000499080">
    <property type="component" value="Unassembled WGS sequence"/>
</dbReference>
<comment type="caution">
    <text evidence="2">The sequence shown here is derived from an EMBL/GenBank/DDBJ whole genome shotgun (WGS) entry which is preliminary data.</text>
</comment>
<dbReference type="AlphaFoldDB" id="A0A4Y2V1W8"/>
<evidence type="ECO:0000313" key="3">
    <source>
        <dbReference type="Proteomes" id="UP000499080"/>
    </source>
</evidence>
<accession>A0A4Y2V1W8</accession>
<proteinExistence type="predicted"/>